<protein>
    <submittedName>
        <fullName evidence="2">DNA helicase UvrD</fullName>
    </submittedName>
</protein>
<dbReference type="Proteomes" id="UP000231449">
    <property type="component" value="Unassembled WGS sequence"/>
</dbReference>
<accession>A0A2H9QSH9</accession>
<keyword evidence="2" id="KW-0067">ATP-binding</keyword>
<evidence type="ECO:0000313" key="4">
    <source>
        <dbReference type="EMBL" id="PIX28063.1"/>
    </source>
</evidence>
<dbReference type="EMBL" id="PEUT01000039">
    <property type="protein sequence ID" value="PIV13674.1"/>
    <property type="molecule type" value="Genomic_DNA"/>
</dbReference>
<evidence type="ECO:0000313" key="9">
    <source>
        <dbReference type="Proteomes" id="UP000228888"/>
    </source>
</evidence>
<dbReference type="EMBL" id="PFUW01000016">
    <property type="protein sequence ID" value="PJB04159.1"/>
    <property type="molecule type" value="Genomic_DNA"/>
</dbReference>
<dbReference type="CDD" id="cd19067">
    <property type="entry name" value="PfuEndoQ-like"/>
    <property type="match status" value="1"/>
</dbReference>
<evidence type="ECO:0000313" key="7">
    <source>
        <dbReference type="EMBL" id="PJC01444.1"/>
    </source>
</evidence>
<accession>A0A2H9MNS9</accession>
<reference evidence="8 9" key="2">
    <citation type="submission" date="2017-09" db="EMBL/GenBank/DDBJ databases">
        <title>Depth-based differentiation of microbial function through sediment-hosted aquifers and enrichment of novel symbionts in the deep terrestrial subsurface.</title>
        <authorList>
            <person name="Probst A.J."/>
            <person name="Ladd B."/>
            <person name="Jarett J.K."/>
            <person name="Geller-Mcgrath D.E."/>
            <person name="Sieber C.M.K."/>
            <person name="Emerson J.B."/>
            <person name="Anantharaman K."/>
            <person name="Thomas B.C."/>
            <person name="Malmstrom R."/>
            <person name="Stieglmeier M."/>
            <person name="Klingl A."/>
            <person name="Woyke T."/>
            <person name="Ryan C.M."/>
            <person name="Banfield J.F."/>
        </authorList>
    </citation>
    <scope>NUCLEOTIDE SEQUENCE [LARGE SCALE GENOMIC DNA]</scope>
</reference>
<accession>A0A2H9P849</accession>
<comment type="caution">
    <text evidence="2">The sequence shown here is derived from an EMBL/GenBank/DDBJ whole genome shotgun (WGS) entry which is preliminary data.</text>
</comment>
<dbReference type="Proteomes" id="UP000228888">
    <property type="component" value="Unassembled WGS sequence"/>
</dbReference>
<evidence type="ECO:0000313" key="2">
    <source>
        <dbReference type="EMBL" id="PIV46652.1"/>
    </source>
</evidence>
<evidence type="ECO:0000313" key="10">
    <source>
        <dbReference type="Proteomes" id="UP000230477"/>
    </source>
</evidence>
<keyword evidence="2" id="KW-0347">Helicase</keyword>
<accession>A0A2H9M2A0</accession>
<dbReference type="Proteomes" id="UP000230477">
    <property type="component" value="Unassembled WGS sequence"/>
</dbReference>
<gene>
    <name evidence="7" type="ORF">CO072_01200</name>
    <name evidence="6" type="ORF">CO124_00820</name>
    <name evidence="2" type="ORF">COS22_00010</name>
    <name evidence="1" type="ORF">COS45_01570</name>
    <name evidence="3" type="ORF">COW47_01360</name>
    <name evidence="5" type="ORF">COY63_02280</name>
    <name evidence="4" type="ORF">COZ66_01455</name>
</gene>
<dbReference type="Proteomes" id="UP000228989">
    <property type="component" value="Unassembled WGS sequence"/>
</dbReference>
<dbReference type="SUPFAM" id="SSF89550">
    <property type="entry name" value="PHP domain-like"/>
    <property type="match status" value="1"/>
</dbReference>
<evidence type="ECO:0000313" key="5">
    <source>
        <dbReference type="EMBL" id="PIY99691.1"/>
    </source>
</evidence>
<dbReference type="PANTHER" id="PTHR40084">
    <property type="entry name" value="PHOSPHOHYDROLASE, PHP FAMILY"/>
    <property type="match status" value="1"/>
</dbReference>
<evidence type="ECO:0000313" key="6">
    <source>
        <dbReference type="EMBL" id="PJB04159.1"/>
    </source>
</evidence>
<name>A0A2H9M815_HUBC1</name>
<dbReference type="EMBL" id="PFFF01000033">
    <property type="protein sequence ID" value="PIV89693.1"/>
    <property type="molecule type" value="Genomic_DNA"/>
</dbReference>
<evidence type="ECO:0000313" key="1">
    <source>
        <dbReference type="EMBL" id="PIV13674.1"/>
    </source>
</evidence>
<dbReference type="Proteomes" id="UP000230713">
    <property type="component" value="Unassembled WGS sequence"/>
</dbReference>
<organism evidence="2 10">
    <name type="scientific">Huberarchaeum crystalense</name>
    <dbReference type="NCBI Taxonomy" id="2014257"/>
    <lineage>
        <taxon>Archaea</taxon>
        <taxon>Candidatus Huberarchaeota</taxon>
        <taxon>Candidatus Huberarchaeia</taxon>
        <taxon>Candidatus Huberarchaeales</taxon>
        <taxon>Candidatus Huberarchaeaceae</taxon>
        <taxon>Candidatus Huberarchaeum</taxon>
    </lineage>
</organism>
<keyword evidence="2" id="KW-0378">Hydrolase</keyword>
<keyword evidence="2" id="KW-0547">Nucleotide-binding</keyword>
<dbReference type="EMBL" id="PETW01000001">
    <property type="protein sequence ID" value="PIV46652.1"/>
    <property type="molecule type" value="Genomic_DNA"/>
</dbReference>
<dbReference type="InterPro" id="IPR016195">
    <property type="entry name" value="Pol/histidinol_Pase-like"/>
</dbReference>
<reference evidence="2" key="1">
    <citation type="submission" date="2017-09" db="EMBL/GenBank/DDBJ databases">
        <title>Depth-based differentiation of microbial function through sediment-hosted aquifers and enrichment of novel symbionts in the deep terrestrial subsurface.</title>
        <authorList>
            <person name="Probst A.J."/>
            <person name="Ladd B."/>
            <person name="Jarett J.K."/>
            <person name="Geller-Mcgrath D.E."/>
            <person name="Sieber C.M."/>
            <person name="Emerson J.B."/>
            <person name="Anantharaman K."/>
            <person name="Thomas B.C."/>
            <person name="Malmstrom R."/>
            <person name="Stieglmeier M."/>
            <person name="Klingl A."/>
            <person name="Woyke T."/>
            <person name="Ryan C.M."/>
            <person name="Banfield J.F."/>
        </authorList>
    </citation>
    <scope>NUCLEOTIDE SEQUENCE [LARGE SCALE GENOMIC DNA]</scope>
    <source>
        <strain evidence="2">CG02_land_8_20_14_3_00_31_209</strain>
        <strain evidence="1">CG03_land_8_20_14_0_80_31_114</strain>
        <strain evidence="3">CG17_big_fil_post_rev_8_21_14_2_50_31_73</strain>
        <strain evidence="5">CG_4_10_14_0_8_um_filter_31_133</strain>
        <strain evidence="4">CG_4_8_14_3_um_filter</strain>
        <strain evidence="7">CG_4_9_14_0_8_um_filter_31_21</strain>
        <strain evidence="6">CG_4_9_14_3_um_filter_31_125</strain>
    </source>
</reference>
<dbReference type="Proteomes" id="UP000228874">
    <property type="component" value="Unassembled WGS sequence"/>
</dbReference>
<dbReference type="PANTHER" id="PTHR40084:SF1">
    <property type="entry name" value="PHOSPHOTRANSFERASE"/>
    <property type="match status" value="1"/>
</dbReference>
<proteinExistence type="predicted"/>
<dbReference type="Proteomes" id="UP000231232">
    <property type="component" value="Unassembled WGS sequence"/>
</dbReference>
<dbReference type="EMBL" id="PFMG01000056">
    <property type="protein sequence ID" value="PIY99691.1"/>
    <property type="molecule type" value="Genomic_DNA"/>
</dbReference>
<dbReference type="Gene3D" id="3.20.20.140">
    <property type="entry name" value="Metal-dependent hydrolases"/>
    <property type="match status" value="1"/>
</dbReference>
<evidence type="ECO:0000313" key="3">
    <source>
        <dbReference type="EMBL" id="PIV89693.1"/>
    </source>
</evidence>
<dbReference type="EMBL" id="PFIH01000035">
    <property type="protein sequence ID" value="PIX28063.1"/>
    <property type="molecule type" value="Genomic_DNA"/>
</dbReference>
<accession>A0A2H9M815</accession>
<dbReference type="GO" id="GO:0004386">
    <property type="term" value="F:helicase activity"/>
    <property type="evidence" value="ECO:0007669"/>
    <property type="project" value="UniProtKB-KW"/>
</dbReference>
<accession>A0A2H9RD28</accession>
<sequence>MKIFADLHIHSKHSRACSTSMDIEHIAKYSKIKGLNLVGTGDFTHPIWIKELKEKLIDLGKGIFQDKIYNQNFVLQTEISLVYTQNKKGRRVHLVVLAPSFEIVDKITNYLLKRGRIDYDGRPIFNISCRDFTKDILEISNNIEIIPAHIWTPWFGLFGSKSGFDSVKECFGDQADHIHSLETGLSADPEMFWRVSSLDKYTILSSSDCHSFWPWRIGREATIFEFDKITYENLINAIRTKKGYIGTIEVDPAYGKYHFDGHRNCNISYSPEESKKHNKLCPVCGKPLIIGVLARVEVLADRLEKYKLTGAAEYKRLIPLIELLSFARKKGITSKNIQTEYFDTVSKFNNEFEILLNVSEKDLKLVFDEQVVELILKNRIGKIEVVPGYDGVYGVIKPDNSNTINKKNIENKKVFSKYQKQRTLE</sequence>
<dbReference type="AlphaFoldDB" id="A0A2H9M815"/>
<accession>A0A2H9N2L0</accession>
<evidence type="ECO:0000313" key="8">
    <source>
        <dbReference type="Proteomes" id="UP000228874"/>
    </source>
</evidence>
<dbReference type="EMBL" id="PFSX01000029">
    <property type="protein sequence ID" value="PJC01444.1"/>
    <property type="molecule type" value="Genomic_DNA"/>
</dbReference>